<evidence type="ECO:0000313" key="3">
    <source>
        <dbReference type="Proteomes" id="UP000520291"/>
    </source>
</evidence>
<keyword evidence="1" id="KW-0472">Membrane</keyword>
<dbReference type="AlphaFoldDB" id="A0A7X9XJ91"/>
<keyword evidence="1" id="KW-0812">Transmembrane</keyword>
<organism evidence="2 3">
    <name type="scientific">Bacteroides eggerthii</name>
    <dbReference type="NCBI Taxonomy" id="28111"/>
    <lineage>
        <taxon>Bacteria</taxon>
        <taxon>Pseudomonadati</taxon>
        <taxon>Bacteroidota</taxon>
        <taxon>Bacteroidia</taxon>
        <taxon>Bacteroidales</taxon>
        <taxon>Bacteroidaceae</taxon>
        <taxon>Bacteroides</taxon>
    </lineage>
</organism>
<keyword evidence="1" id="KW-1133">Transmembrane helix</keyword>
<dbReference type="EMBL" id="JABAGL010000020">
    <property type="protein sequence ID" value="NME87213.1"/>
    <property type="molecule type" value="Genomic_DNA"/>
</dbReference>
<evidence type="ECO:0000256" key="1">
    <source>
        <dbReference type="SAM" id="Phobius"/>
    </source>
</evidence>
<gene>
    <name evidence="2" type="ORF">HF841_14490</name>
</gene>
<name>A0A7X9XJ91_9BACE</name>
<reference evidence="2 3" key="1">
    <citation type="submission" date="2020-04" db="EMBL/GenBank/DDBJ databases">
        <authorList>
            <person name="Hitch T.C.A."/>
            <person name="Wylensek D."/>
            <person name="Clavel T."/>
        </authorList>
    </citation>
    <scope>NUCLEOTIDE SEQUENCE [LARGE SCALE GENOMIC DNA]</scope>
    <source>
        <strain evidence="2 3">WCA3-601-WT-5E</strain>
    </source>
</reference>
<sequence>MERSTSIDEARQIMSNNFIGPDELKSISSQLDLSIPSAVPVIPYNKEQLYAIANTHILILGVSELKNGSKLNIRNLKSIFGKDPDIKEPCFYNQDWYDCELFIDSEMDQGWFLLKKNVFEDSRAIPPNELEQLYVFPSAIMCTYTFFVFYLCRHEKIWNHDFIWCSDRDHNGDRIYVGKYHDIDGVNKNGFSIHRHLALRPCYGAISIE</sequence>
<dbReference type="Proteomes" id="UP000520291">
    <property type="component" value="Unassembled WGS sequence"/>
</dbReference>
<proteinExistence type="predicted"/>
<protein>
    <submittedName>
        <fullName evidence="2">Uncharacterized protein</fullName>
    </submittedName>
</protein>
<accession>A0A7X9XJ91</accession>
<evidence type="ECO:0000313" key="2">
    <source>
        <dbReference type="EMBL" id="NME87213.1"/>
    </source>
</evidence>
<dbReference type="RefSeq" id="WP_168947978.1">
    <property type="nucleotide sequence ID" value="NZ_JABAGL010000020.1"/>
</dbReference>
<comment type="caution">
    <text evidence="2">The sequence shown here is derived from an EMBL/GenBank/DDBJ whole genome shotgun (WGS) entry which is preliminary data.</text>
</comment>
<feature type="transmembrane region" description="Helical" evidence="1">
    <location>
        <begin position="133"/>
        <end position="152"/>
    </location>
</feature>